<dbReference type="InterPro" id="IPR050294">
    <property type="entry name" value="RnfB_subfamily"/>
</dbReference>
<keyword evidence="1 8" id="KW-0004">4Fe-4S</keyword>
<dbReference type="RefSeq" id="WP_049685773.1">
    <property type="nucleotide sequence ID" value="NZ_CP009170.1"/>
</dbReference>
<dbReference type="EMBL" id="CP009170">
    <property type="protein sequence ID" value="AIS53142.1"/>
    <property type="molecule type" value="Genomic_DNA"/>
</dbReference>
<feature type="binding site" evidence="8">
    <location>
        <position position="19"/>
    </location>
    <ligand>
        <name>[4Fe-4S] cluster</name>
        <dbReference type="ChEBI" id="CHEBI:49883"/>
        <label>1</label>
    </ligand>
</feature>
<dbReference type="PANTHER" id="PTHR42859">
    <property type="entry name" value="OXIDOREDUCTASE"/>
    <property type="match status" value="1"/>
</dbReference>
<protein>
    <submittedName>
        <fullName evidence="6">Hydrogen dependent carbon dioxide reductase subunit HycB3</fullName>
        <ecNumber evidence="6">1.-.-.-</ecNumber>
    </submittedName>
</protein>
<evidence type="ECO:0000256" key="1">
    <source>
        <dbReference type="ARBA" id="ARBA00022485"/>
    </source>
</evidence>
<keyword evidence="2 8" id="KW-0479">Metal-binding</keyword>
<dbReference type="Proteomes" id="UP000029669">
    <property type="component" value="Chromosome"/>
</dbReference>
<feature type="binding site" evidence="8">
    <location>
        <position position="16"/>
    </location>
    <ligand>
        <name>[4Fe-4S] cluster</name>
        <dbReference type="ChEBI" id="CHEBI:49883"/>
        <label>1</label>
    </ligand>
</feature>
<evidence type="ECO:0000313" key="6">
    <source>
        <dbReference type="EMBL" id="AIS53142.1"/>
    </source>
</evidence>
<feature type="binding site" evidence="8">
    <location>
        <position position="149"/>
    </location>
    <ligand>
        <name>[4Fe-4S] cluster</name>
        <dbReference type="ChEBI" id="CHEBI:49883"/>
        <label>1</label>
    </ligand>
</feature>
<name>A0A097ATJ9_THEKI</name>
<dbReference type="Pfam" id="PF13247">
    <property type="entry name" value="Fer4_11"/>
    <property type="match status" value="1"/>
</dbReference>
<dbReference type="Gene3D" id="3.30.70.20">
    <property type="match status" value="2"/>
</dbReference>
<feature type="binding site" evidence="8">
    <location>
        <position position="55"/>
    </location>
    <ligand>
        <name>[4Fe-4S] cluster</name>
        <dbReference type="ChEBI" id="CHEBI:49883"/>
        <label>3</label>
    </ligand>
</feature>
<feature type="binding site" evidence="8">
    <location>
        <position position="86"/>
    </location>
    <ligand>
        <name>[4Fe-4S] cluster</name>
        <dbReference type="ChEBI" id="CHEBI:49883"/>
        <label>4</label>
    </ligand>
</feature>
<dbReference type="GO" id="GO:0016491">
    <property type="term" value="F:oxidoreductase activity"/>
    <property type="evidence" value="ECO:0007669"/>
    <property type="project" value="UniProtKB-KW"/>
</dbReference>
<reference evidence="7" key="1">
    <citation type="journal article" date="2015" name="Genome Announc.">
        <title>Whole-Genome Sequences of 80 Environmental and Clinical Isolates of Burkholderia pseudomallei.</title>
        <authorList>
            <person name="Johnson S.L."/>
            <person name="Baker A.L."/>
            <person name="Chain P.S."/>
            <person name="Currie B.J."/>
            <person name="Daligault H.E."/>
            <person name="Davenport K.W."/>
            <person name="Davis C.B."/>
            <person name="Inglis T.J."/>
            <person name="Kaestli M."/>
            <person name="Koren S."/>
            <person name="Mayo M."/>
            <person name="Merritt A.J."/>
            <person name="Price E.P."/>
            <person name="Sarovich D.S."/>
            <person name="Warner J."/>
            <person name="Rosovitz M.J."/>
        </authorList>
    </citation>
    <scope>NUCLEOTIDE SEQUENCE [LARGE SCALE GENOMIC DNA]</scope>
    <source>
        <strain evidence="7">DSM 2030</strain>
    </source>
</reference>
<feature type="binding site" evidence="8">
    <location>
        <position position="133"/>
    </location>
    <ligand>
        <name>[4Fe-4S] cluster</name>
        <dbReference type="ChEBI" id="CHEBI:49883"/>
        <label>2</label>
    </ligand>
</feature>
<dbReference type="EMDB" id="EMD-14169"/>
<dbReference type="EC" id="1.-.-.-" evidence="6"/>
<dbReference type="PANTHER" id="PTHR42859:SF16">
    <property type="entry name" value="FORMATE HYDROGENLYASE SUBUNIT 2-RELATED"/>
    <property type="match status" value="1"/>
</dbReference>
<keyword evidence="6" id="KW-0560">Oxidoreductase</keyword>
<feature type="binding site" evidence="8">
    <location>
        <position position="23"/>
    </location>
    <ligand>
        <name>[4Fe-4S] cluster</name>
        <dbReference type="ChEBI" id="CHEBI:49883"/>
        <label>2</label>
    </ligand>
</feature>
<feature type="binding site" evidence="8">
    <location>
        <position position="52"/>
    </location>
    <ligand>
        <name>[4Fe-4S] cluster</name>
        <dbReference type="ChEBI" id="CHEBI:49883"/>
        <label>3</label>
    </ligand>
</feature>
<evidence type="ECO:0007829" key="8">
    <source>
        <dbReference type="PDB" id="7QV7"/>
    </source>
</evidence>
<dbReference type="KEGG" id="tki:TKV_c19980"/>
<feature type="domain" description="4Fe-4S ferredoxin-type" evidence="5">
    <location>
        <begin position="74"/>
        <end position="103"/>
    </location>
</feature>
<feature type="binding site" evidence="8">
    <location>
        <position position="83"/>
    </location>
    <ligand>
        <name>[4Fe-4S] cluster</name>
        <dbReference type="ChEBI" id="CHEBI:49883"/>
        <label>4</label>
    </ligand>
</feature>
<sequence>MPNRFVIADPKRCLGCYTCIAACAFVHEEQGLQPFPRLYLTYTSEGIMPIQCRHCEDAPCAEVCPVEAIKKEGNAIIIDEKACIGCKTCLLACSFGAIDFSVQDSLEQSIFKDIKENLMQDQKTQQRIVAVKCDLCNFREEGPACVQFCPTKALKLVDGDEINKMVKNKRTVNVESLLSVYGTK</sequence>
<dbReference type="HOGENOM" id="CLU_043374_3_0_9"/>
<dbReference type="SUPFAM" id="SSF54862">
    <property type="entry name" value="4Fe-4S ferredoxins"/>
    <property type="match status" value="1"/>
</dbReference>
<feature type="domain" description="4Fe-4S ferredoxin-type" evidence="5">
    <location>
        <begin position="3"/>
        <end position="23"/>
    </location>
</feature>
<dbReference type="InterPro" id="IPR017896">
    <property type="entry name" value="4Fe4S_Fe-S-bd"/>
</dbReference>
<dbReference type="GO" id="GO:0051539">
    <property type="term" value="F:4 iron, 4 sulfur cluster binding"/>
    <property type="evidence" value="ECO:0007669"/>
    <property type="project" value="UniProtKB-KW"/>
</dbReference>
<gene>
    <name evidence="6" type="primary">hycB3</name>
    <name evidence="6" type="ORF">TKV_c19980</name>
</gene>
<keyword evidence="4 8" id="KW-0411">Iron-sulfur</keyword>
<feature type="binding site" evidence="8">
    <location>
        <position position="89"/>
    </location>
    <ligand>
        <name>[4Fe-4S] cluster</name>
        <dbReference type="ChEBI" id="CHEBI:49883"/>
        <label>4</label>
    </ligand>
</feature>
<evidence type="ECO:0000259" key="5">
    <source>
        <dbReference type="PROSITE" id="PS51379"/>
    </source>
</evidence>
<evidence type="ECO:0000313" key="7">
    <source>
        <dbReference type="Proteomes" id="UP000029669"/>
    </source>
</evidence>
<feature type="binding site" evidence="8">
    <location>
        <position position="60"/>
    </location>
    <ligand>
        <name>[4Fe-4S] cluster</name>
        <dbReference type="ChEBI" id="CHEBI:49883"/>
        <label>3</label>
    </ligand>
</feature>
<evidence type="ECO:0000256" key="2">
    <source>
        <dbReference type="ARBA" id="ARBA00022723"/>
    </source>
</evidence>
<dbReference type="PDB" id="7QV7">
    <property type="method" value="EM"/>
    <property type="resolution" value="3.40 A"/>
    <property type="chains" value="A/G=1-184"/>
</dbReference>
<dbReference type="CDD" id="cd10554">
    <property type="entry name" value="HycB_like"/>
    <property type="match status" value="1"/>
</dbReference>
<evidence type="ECO:0000256" key="3">
    <source>
        <dbReference type="ARBA" id="ARBA00023004"/>
    </source>
</evidence>
<dbReference type="STRING" id="2325.TKV_c19980"/>
<dbReference type="GO" id="GO:0046872">
    <property type="term" value="F:metal ion binding"/>
    <property type="evidence" value="ECO:0007669"/>
    <property type="project" value="UniProtKB-KW"/>
</dbReference>
<keyword evidence="3 8" id="KW-0408">Iron</keyword>
<organism evidence="6 7">
    <name type="scientific">Thermoanaerobacter kivui</name>
    <name type="common">Acetogenium kivui</name>
    <dbReference type="NCBI Taxonomy" id="2325"/>
    <lineage>
        <taxon>Bacteria</taxon>
        <taxon>Bacillati</taxon>
        <taxon>Bacillota</taxon>
        <taxon>Clostridia</taxon>
        <taxon>Thermoanaerobacterales</taxon>
        <taxon>Thermoanaerobacteraceae</taxon>
        <taxon>Thermoanaerobacter</taxon>
    </lineage>
</organism>
<accession>A0A097ATJ9</accession>
<keyword evidence="7" id="KW-1185">Reference proteome</keyword>
<dbReference type="eggNOG" id="COG1142">
    <property type="taxonomic scope" value="Bacteria"/>
</dbReference>
<feature type="binding site" evidence="8">
    <location>
        <position position="93"/>
    </location>
    <ligand>
        <name>[4Fe-4S] cluster</name>
        <dbReference type="ChEBI" id="CHEBI:49883"/>
        <label>3</label>
    </ligand>
</feature>
<dbReference type="AlphaFoldDB" id="A0A097ATJ9"/>
<dbReference type="OrthoDB" id="1723058at2"/>
<proteinExistence type="evidence at protein level"/>
<feature type="binding site" evidence="8">
    <location>
        <position position="13"/>
    </location>
    <ligand>
        <name>[4Fe-4S] cluster</name>
        <dbReference type="ChEBI" id="CHEBI:49883"/>
        <label>1</label>
    </ligand>
</feature>
<feature type="binding site" evidence="8">
    <location>
        <position position="64"/>
    </location>
    <ligand>
        <name>[4Fe-4S] cluster</name>
        <dbReference type="ChEBI" id="CHEBI:49883"/>
        <label>4</label>
    </ligand>
</feature>
<evidence type="ECO:0000256" key="4">
    <source>
        <dbReference type="ARBA" id="ARBA00023014"/>
    </source>
</evidence>
<dbReference type="PROSITE" id="PS51379">
    <property type="entry name" value="4FE4S_FER_2"/>
    <property type="match status" value="2"/>
</dbReference>
<reference evidence="8" key="2">
    <citation type="journal article" date="2022" name="Nature">
        <title>Membrane-anchored HDCR nanowires drive hydrogen-powered CO&lt;sub&gt;2&lt;/sub&gt; fixation.</title>
        <authorList>
            <person name="Dietrich H.M."/>
            <person name="Righetto R.D."/>
            <person name="Kumar A."/>
            <person name="Wietrzynski W."/>
            <person name="Trischler R."/>
            <person name="Schuller S.K."/>
            <person name="Wagner J."/>
            <person name="Schwarz F.M."/>
            <person name="Engel B.D."/>
            <person name="Muller V."/>
            <person name="Schuller J.M."/>
        </authorList>
    </citation>
    <scope>STRUCTURE BY ELECTRON MICROSCOPY (3.40 ANGSTROMS) IN COMPLEX WITH [4FE-4S] CLUSTER</scope>
</reference>
<feature type="binding site" evidence="8">
    <location>
        <position position="145"/>
    </location>
    <ligand>
        <name>[4Fe-4S] cluster</name>
        <dbReference type="ChEBI" id="CHEBI:49883"/>
        <label>2</label>
    </ligand>
</feature>
<dbReference type="SMR" id="A0A097ATJ9"/>
<feature type="binding site" evidence="8">
    <location>
        <position position="136"/>
    </location>
    <ligand>
        <name>[4Fe-4S] cluster</name>
        <dbReference type="ChEBI" id="CHEBI:49883"/>
        <label>2</label>
    </ligand>
</feature>
<keyword evidence="8" id="KW-0002">3D-structure</keyword>